<feature type="region of interest" description="Disordered" evidence="2">
    <location>
        <begin position="3338"/>
        <end position="3383"/>
    </location>
</feature>
<feature type="domain" description="TASOR alpha/beta" evidence="4">
    <location>
        <begin position="3687"/>
        <end position="3781"/>
    </location>
</feature>
<feature type="compositionally biased region" description="Basic and acidic residues" evidence="2">
    <location>
        <begin position="1583"/>
        <end position="1592"/>
    </location>
</feature>
<dbReference type="EMBL" id="CALNXK010000007">
    <property type="protein sequence ID" value="CAH3039060.1"/>
    <property type="molecule type" value="Genomic_DNA"/>
</dbReference>
<dbReference type="Gene3D" id="3.90.228.10">
    <property type="match status" value="1"/>
</dbReference>
<accession>A0ABN8MYU6</accession>
<feature type="compositionally biased region" description="Polar residues" evidence="2">
    <location>
        <begin position="2438"/>
        <end position="2464"/>
    </location>
</feature>
<feature type="domain" description="TASOR pseudo-PARP" evidence="3">
    <location>
        <begin position="131"/>
        <end position="281"/>
    </location>
</feature>
<feature type="region of interest" description="Disordered" evidence="2">
    <location>
        <begin position="2390"/>
        <end position="2464"/>
    </location>
</feature>
<feature type="compositionally biased region" description="Basic and acidic residues" evidence="2">
    <location>
        <begin position="2178"/>
        <end position="2196"/>
    </location>
</feature>
<feature type="compositionally biased region" description="Polar residues" evidence="2">
    <location>
        <begin position="1642"/>
        <end position="1655"/>
    </location>
</feature>
<feature type="compositionally biased region" description="Basic and acidic residues" evidence="2">
    <location>
        <begin position="1882"/>
        <end position="1911"/>
    </location>
</feature>
<feature type="compositionally biased region" description="Basic and acidic residues" evidence="2">
    <location>
        <begin position="2403"/>
        <end position="2412"/>
    </location>
</feature>
<feature type="region of interest" description="Disordered" evidence="2">
    <location>
        <begin position="2482"/>
        <end position="2503"/>
    </location>
</feature>
<dbReference type="InterPro" id="IPR056243">
    <property type="entry name" value="TASOR_ab_dom"/>
</dbReference>
<feature type="compositionally biased region" description="Basic residues" evidence="2">
    <location>
        <begin position="1016"/>
        <end position="1025"/>
    </location>
</feature>
<feature type="compositionally biased region" description="Basic and acidic residues" evidence="2">
    <location>
        <begin position="3357"/>
        <end position="3371"/>
    </location>
</feature>
<dbReference type="InterPro" id="IPR046432">
    <property type="entry name" value="TASOR"/>
</dbReference>
<comment type="caution">
    <text evidence="6">The sequence shown here is derived from an EMBL/GenBank/DDBJ whole genome shotgun (WGS) entry which is preliminary data.</text>
</comment>
<feature type="compositionally biased region" description="Basic and acidic residues" evidence="2">
    <location>
        <begin position="1556"/>
        <end position="1575"/>
    </location>
</feature>
<dbReference type="InterPro" id="IPR056242">
    <property type="entry name" value="PIN_TASOR"/>
</dbReference>
<dbReference type="InterPro" id="IPR022188">
    <property type="entry name" value="TASOR_DUF3715"/>
</dbReference>
<feature type="region of interest" description="Disordered" evidence="2">
    <location>
        <begin position="3141"/>
        <end position="3160"/>
    </location>
</feature>
<feature type="region of interest" description="Disordered" evidence="2">
    <location>
        <begin position="1864"/>
        <end position="2242"/>
    </location>
</feature>
<feature type="compositionally biased region" description="Basic and acidic residues" evidence="2">
    <location>
        <begin position="2118"/>
        <end position="2140"/>
    </location>
</feature>
<feature type="compositionally biased region" description="Polar residues" evidence="2">
    <location>
        <begin position="1864"/>
        <end position="1880"/>
    </location>
</feature>
<evidence type="ECO:0000259" key="4">
    <source>
        <dbReference type="Pfam" id="PF23314"/>
    </source>
</evidence>
<dbReference type="PANTHER" id="PTHR16207">
    <property type="entry name" value="SET DOMAIN-CONTAINING PROTEIN"/>
    <property type="match status" value="1"/>
</dbReference>
<evidence type="ECO:0008006" key="8">
    <source>
        <dbReference type="Google" id="ProtNLM"/>
    </source>
</evidence>
<feature type="region of interest" description="Disordered" evidence="2">
    <location>
        <begin position="1447"/>
        <end position="1628"/>
    </location>
</feature>
<comment type="similarity">
    <text evidence="1">Belongs to the TASOR family.</text>
</comment>
<feature type="compositionally biased region" description="Basic and acidic residues" evidence="2">
    <location>
        <begin position="7"/>
        <end position="18"/>
    </location>
</feature>
<keyword evidence="7" id="KW-1185">Reference proteome</keyword>
<feature type="region of interest" description="Disordered" evidence="2">
    <location>
        <begin position="3050"/>
        <end position="3069"/>
    </location>
</feature>
<dbReference type="Pfam" id="PF23314">
    <property type="entry name" value="TASOR_alpha-beta"/>
    <property type="match status" value="1"/>
</dbReference>
<protein>
    <recommendedName>
        <fullName evidence="8">DUF3715 domain-containing protein</fullName>
    </recommendedName>
</protein>
<feature type="compositionally biased region" description="Polar residues" evidence="2">
    <location>
        <begin position="1786"/>
        <end position="1803"/>
    </location>
</feature>
<feature type="compositionally biased region" description="Basic and acidic residues" evidence="2">
    <location>
        <begin position="1461"/>
        <end position="1505"/>
    </location>
</feature>
<feature type="region of interest" description="Disordered" evidence="2">
    <location>
        <begin position="2673"/>
        <end position="2716"/>
    </location>
</feature>
<evidence type="ECO:0000256" key="1">
    <source>
        <dbReference type="ARBA" id="ARBA00008058"/>
    </source>
</evidence>
<dbReference type="Pfam" id="PF12509">
    <property type="entry name" value="DUF3715"/>
    <property type="match status" value="1"/>
</dbReference>
<feature type="compositionally biased region" description="Basic and acidic residues" evidence="2">
    <location>
        <begin position="1042"/>
        <end position="1073"/>
    </location>
</feature>
<dbReference type="Pfam" id="PF24630">
    <property type="entry name" value="PIN_TASOR"/>
    <property type="match status" value="1"/>
</dbReference>
<feature type="compositionally biased region" description="Polar residues" evidence="2">
    <location>
        <begin position="3343"/>
        <end position="3355"/>
    </location>
</feature>
<feature type="region of interest" description="Disordered" evidence="2">
    <location>
        <begin position="1783"/>
        <end position="1822"/>
    </location>
</feature>
<feature type="region of interest" description="Disordered" evidence="2">
    <location>
        <begin position="1642"/>
        <end position="1668"/>
    </location>
</feature>
<evidence type="ECO:0000313" key="6">
    <source>
        <dbReference type="EMBL" id="CAH3039060.1"/>
    </source>
</evidence>
<evidence type="ECO:0000313" key="7">
    <source>
        <dbReference type="Proteomes" id="UP001159405"/>
    </source>
</evidence>
<feature type="compositionally biased region" description="Basic and acidic residues" evidence="2">
    <location>
        <begin position="883"/>
        <end position="909"/>
    </location>
</feature>
<feature type="compositionally biased region" description="Basic and acidic residues" evidence="2">
    <location>
        <begin position="1533"/>
        <end position="1546"/>
    </location>
</feature>
<feature type="compositionally biased region" description="Polar residues" evidence="2">
    <location>
        <begin position="1029"/>
        <end position="1041"/>
    </location>
</feature>
<reference evidence="6 7" key="1">
    <citation type="submission" date="2022-05" db="EMBL/GenBank/DDBJ databases">
        <authorList>
            <consortium name="Genoscope - CEA"/>
            <person name="William W."/>
        </authorList>
    </citation>
    <scope>NUCLEOTIDE SEQUENCE [LARGE SCALE GENOMIC DNA]</scope>
</reference>
<feature type="compositionally biased region" description="Basic and acidic residues" evidence="2">
    <location>
        <begin position="2681"/>
        <end position="2695"/>
    </location>
</feature>
<feature type="compositionally biased region" description="Basic and acidic residues" evidence="2">
    <location>
        <begin position="918"/>
        <end position="954"/>
    </location>
</feature>
<feature type="compositionally biased region" description="Low complexity" evidence="2">
    <location>
        <begin position="1081"/>
        <end position="1101"/>
    </location>
</feature>
<feature type="compositionally biased region" description="Polar residues" evidence="2">
    <location>
        <begin position="2697"/>
        <end position="2710"/>
    </location>
</feature>
<feature type="compositionally biased region" description="Polar residues" evidence="2">
    <location>
        <begin position="1743"/>
        <end position="1753"/>
    </location>
</feature>
<feature type="compositionally biased region" description="Basic and acidic residues" evidence="2">
    <location>
        <begin position="689"/>
        <end position="709"/>
    </location>
</feature>
<feature type="compositionally biased region" description="Polar residues" evidence="2">
    <location>
        <begin position="2062"/>
        <end position="2078"/>
    </location>
</feature>
<sequence length="4057" mass="445390">MLAPKAAKSDKGQIDSDRAPNGSSSDFSEDDTPLAVRLNTQGTSRPNDTGKPRIRPFLSKKGASFVIPRKKKQTNELLQVSDFNSRDGKEMLRNVEQSYRDPALGATFKFEKLELVHNDKLSAEYQEKKQSMRNEWRNARELEDKFAFLYTLERNEAKRICELGLEVGSSSLSCLGDPSMGVYLCRHADVISRKPLPLAALGYLIIFKVIKGKVKPVTERTAGTDLLEPTPNFDCHISRSIQNLPANTPLSQLFDYSQYYFYEFAEEGDDLHVKRPRQCLPYAVITFSLGDFSTAFQELSITQDEMPSKENSGLLGTIPPLMRPSTRIVDNRQGRTSHVLWTGKISNKDRILANAQLVCHSLQKTKLPFDIGEKIVMREKISFDQLRPFLTFPLFRAGPPVETKICKASMAGDKSFFLHCDLLPVEDDHGKIKKLVKFFQEKNWAGIVKCPDANRVIFLIPTSQVTLDLGITTVDSPAALHVLLFVNTQKNSKDPSVREDSSREVKTVIQIQDELKRCFSDIREIPTEQKRLSLDSVIPQDRTSQDSKGPEFVKELTNEQTATWKNAVENWLSRPHPLHHPAPVGTAKTADKLPSPLLSIPKTREQQAVMSQNKFIQDVQICQTGGAEQQRAFARTQADERISMQLKGDSGVREQNTGPPLVPLVTKKAEHREDRTGSAEQQRAFARTQADDRILRQLKGDHGAPEQDTRPPLVLPVTKKVEQREDWTGSADQQRTFARTQADDGVLRQLKGDSSIGERDTRPTPVPLVTKKVEHREDPRLKRHSVDGEPSPELESPNPVKGNDSMPYNAQNALMAQGVISSSVSTSTSSVTSQQVKYQVNDETVRTVLGKLQIPKHKDLAYQVSVNDGTRKALEILKQTEESKTITADDAKKDEGKLVTAVRKNDGKSPKKGNLSVPKDKEKLSVKERVALLQRKEHKETRKEKRQESSERPEKKKARISKGLERNDAPVEKPEKAVVQSPIPELSDDSFPAISSKSLAMLKSPPSNAGPTSKAPKLKLILKPRNKNEPSAGQGINNSKSSEQKPTDVPDETKLDNRDKPDLGEVNRDRKSIDSPVAMDLSPLSPPSISGSVSPITVVSSKGRYNPVASSKAAPTTPVNSTPAPSSFPFSPPFPQGPFRSPVSPVGFHGQSMSITPSSGSAPSIPGINPTSSTPSSTPMPFVPPVPASPVLTPTSVAPPPPSLPMATSIPPANAPPTTVPHGLYPPAINSMPPRIGSLPTSVPLGVRPPVDSPLFTVPQPPAFPGNVQRRNSLDSVPTNVSSSPGMFPPTLPGQQWRPPAQGLPFPHPRQPAVNVPPASLPRPSHPLTMVRPPVFVQQLGPSPQVNPLTVQQANTSQQFGFPPVEALRFGVPPATPQRMPFMRPPSLPNMVPLPPQLGGISGTPMAPFFQQISFQQRPTGFWLAPVKTPAVSDANLGRMPLHHNSVQKQANGSVPSSSHKSSDPVKRYSRSDDGAKGERDDKKAEKSVLQKKNSDEMNPKEENSVNKPSLKVNVVKGHVLNTSDISDECVSESEKLKTVSATEEKTSEEDALGTDAEKELSADHFEQPRDKNQTKDFNNLQVDEKHMHEETPLEPMLTSDALSSKSEQELPVVDGGEEDKCAEMQDGDDFLSRKRICEAQQASPMVSSDALSSKSEQELPVVDGVEEDKCAEMQDGDDFLSRKRICEAQQASSMLTSDALSSKSEQELPVVDGVEEDKCAEMQDADDFLSRKRIREAKQASPMVSSDAPSSKSEQELSVIDGVEEDKCAKMKDGDNFVSWKRISEAQQPKNSYGESQTSFFQSTVMSTESSSNKSSNVLKTQNRDQLVEENISFPTSLVTNYVTEAEQTSIKAVKKIYDILRSNASEPQPETSMTNQEPENPCKQDEPDKPDIPEPDVHMDEGMAKEEKLLFSGEESASSEQTTHLESGLRIVQLLDLGGSESEKEKDTSGGRSSSLAPSEQGGAGTQEEISAESSEESKKNNGSLVPRVTGLSRKTRWDNVSNTSDGDTPERDLPGHCSVGINFKQHYSKTTEATQKTHPDTTGAPREPKPKTVRDEGDSSTSAIKSRVSVVTQPSQKRRRHNSTTEGSDSEERTTPSKRRRPDSHVRRRHRRSPERHSPVDSTKKSSRDRSRSSERRQRSKRDHSRERKVSSRIVVSNQTTKGQTLKITILQDPGPKKGKVEQEKSDLLKTPEESQPSQQKNPLADIEYSDLEDISPGRLSSEDERPATPDTPETAIPAVDFTHPSLGFWAAPLGNNEMAKPAVPAVGVPMISEDAQVTGADDLPPMTNLSYLDDQLHSGIQLDQVSYGVEERSIRDDAIQAPWPIEEGFFCQTTTSEERDLLEKGVEEKAYLTDDRYYSVSSHESGEKSRYDHEFAQSEVFDYGHGHSEKQSTLQRSSGHTDSRSTHKDYKHHSSTRMSRYYPWQTHVEEKRNQMTTTGGEGSKSTAQNVTGKSTGSEMSTTLIDENPVKKFKPEKGILSTKHDNSGTAKVPSLNDLPESDKPRKWDIMVFAWMDKSQFSNWLRRKQHGAKLSLGAKGVKNPVQYTAETYRRSSERLLRRIKRQLRPSSRSRSKSPHKEERQLSDCPDFDFDDLDLESNLLKEDAHCSVSKESAPHTTKDAAENCNVHSNALSSPCTVNNEVVHRSLSVNDDKAGKEAHHIDLLCDNEGPVLSGRGGKKEPLTSKELDEGSKGMTNTQAQQRSSEQLNERRPIDLERTLATDGAAGKGDHTDVICESEVLLTSEWSRNDEADTCRNFDEAAKEAANTKSEQASNDPSNECEAMDVERNLTSDVAVGAGKESDDVDLICDNEVLAILERCGKDETLSPKDLEAAVKKHGKSSNDQSAGCEETDAKKTLTSDAAVGKDDHIDPVCNNKVSAAMEVGAEVELLASRTLDEASSDATDTHVEQLENDLLAVEKTLSGDATVGSICKQDSVTECFNTLLDPVMDESQPRASLNFHGERDTGSKRINEQKLFISEQGEGCSGTYSKVPKAKKLQDDFGEKPHGQDVKQTELEVTIAARGEEGSSIMGDQGTVTKEVKETAQTSYKGGVDTGEGSLNTPDDKELSLTEELGDEEAAQESFSCRPPLPSSSPPLPPPLPPQPAPSACSVSDKSVETVPVCQTNMQPHVIVEETNNIQSTRSEDTDALETTPANTSQSPFVVTSVFSSEKFSQYLSPVDGASSKDPVAKDSWLQSTALNTTTASSPALFTPHYPLITTPPPLPPSFIWPRVDQPGSLPMAGVVPTHASLQEPNYRFPSWADQAAPVPFPVGCVQRPSAGSGDICPPGTEDEQNVNKASGPAGIVADDDKSHGNFMDHSLVSELMQFYSEISEVEGKDSNNNQVTEKTVQSVKHPEPTDMRSDKDDGATSEMEIESDLEEGSVVDVSENIDFQETEVSDNAVPETAECFDESVELGQKRKEVVSTSNKYSTVTEGISESVAHVENTAVCPTVASMMDTAVTENPLCLNTVNSEPVKTTAVSSLVLSTVDPRLLDDDKTLKIPAMGAQTMHVQDVHVPSPLDSPIDTPPLQSPAVITDEVSGDIQLSTPIDPVFFANVEKTIFSSISDLTNLLGQSPVFDRIAEEAITSTVSSLEDVLLQAQSSYQGSNSCPSDSGVSIGEDVSMPSALYRGISVPVSPLQGSSDLRSEKSGTSSGPDGSDTSHCTSKVPDKETVQKKLPKTRKKFQFYVYSPEHDKECEAVKNYMLKAGGVFVDVKDSSCLQETARELRVLIRKKHQPSVHRLANLYQLKMASSVKFALFNTLTDVVEGSRSYENIFVSGGALLADDMILKTIDIDYLAGLLRYLKEQSLAHQKFVWVLNISRNGYKRLSMNRPLSKRDSKALNLLRRYKDEGFITVLPKGYVTEGIPATQRYLQTSLKLQIELISVYRHIILLSDMDKGRVEVPWFLERGIGVMNVQEFLTTFAGESEAKTLLNTRPHVSCSETSTTYTAMECSTPEDDAPCPTSEGTPMSDSSTDSPIMETCTTPHQSAEEQPQLGSSLAPQKRTVRSLSWDTGTMTQTRLQILSCVRRERDIILNQISSSTPSSPVSRSM</sequence>
<feature type="region of interest" description="Disordered" evidence="2">
    <location>
        <begin position="1715"/>
        <end position="1760"/>
    </location>
</feature>
<dbReference type="Proteomes" id="UP001159405">
    <property type="component" value="Unassembled WGS sequence"/>
</dbReference>
<feature type="domain" description="TASOR PIN" evidence="5">
    <location>
        <begin position="3785"/>
        <end position="3930"/>
    </location>
</feature>
<name>A0ABN8MYU6_9CNID</name>
<feature type="region of interest" description="Disordered" evidence="2">
    <location>
        <begin position="883"/>
        <end position="1182"/>
    </location>
</feature>
<feature type="compositionally biased region" description="Basic and acidic residues" evidence="2">
    <location>
        <begin position="771"/>
        <end position="787"/>
    </location>
</feature>
<proteinExistence type="inferred from homology"/>
<feature type="compositionally biased region" description="Polar residues" evidence="2">
    <location>
        <begin position="3970"/>
        <end position="4006"/>
    </location>
</feature>
<feature type="compositionally biased region" description="Basic and acidic residues" evidence="2">
    <location>
        <begin position="2049"/>
        <end position="2060"/>
    </location>
</feature>
<feature type="region of interest" description="Disordered" evidence="2">
    <location>
        <begin position="2564"/>
        <end position="2590"/>
    </location>
</feature>
<feature type="compositionally biased region" description="Polar residues" evidence="2">
    <location>
        <begin position="1917"/>
        <end position="1927"/>
    </location>
</feature>
<feature type="region of interest" description="Disordered" evidence="2">
    <location>
        <begin position="1"/>
        <end position="56"/>
    </location>
</feature>
<feature type="compositionally biased region" description="Low complexity" evidence="2">
    <location>
        <begin position="1804"/>
        <end position="1819"/>
    </location>
</feature>
<evidence type="ECO:0000259" key="3">
    <source>
        <dbReference type="Pfam" id="PF12509"/>
    </source>
</evidence>
<dbReference type="PANTHER" id="PTHR16207:SF11">
    <property type="entry name" value="SET DOMAIN-CONTAINING PROTEIN"/>
    <property type="match status" value="1"/>
</dbReference>
<feature type="compositionally biased region" description="Polar residues" evidence="2">
    <location>
        <begin position="730"/>
        <end position="739"/>
    </location>
</feature>
<evidence type="ECO:0000256" key="2">
    <source>
        <dbReference type="SAM" id="MobiDB-lite"/>
    </source>
</evidence>
<feature type="compositionally biased region" description="Basic residues" evidence="2">
    <location>
        <begin position="2564"/>
        <end position="2579"/>
    </location>
</feature>
<feature type="region of interest" description="Disordered" evidence="2">
    <location>
        <begin position="3078"/>
        <end position="3116"/>
    </location>
</feature>
<feature type="region of interest" description="Disordered" evidence="2">
    <location>
        <begin position="1264"/>
        <end position="1283"/>
    </location>
</feature>
<feature type="region of interest" description="Disordered" evidence="2">
    <location>
        <begin position="3953"/>
        <end position="4011"/>
    </location>
</feature>
<feature type="region of interest" description="Disordered" evidence="2">
    <location>
        <begin position="3643"/>
        <end position="3679"/>
    </location>
</feature>
<organism evidence="6 7">
    <name type="scientific">Porites lobata</name>
    <dbReference type="NCBI Taxonomy" id="104759"/>
    <lineage>
        <taxon>Eukaryota</taxon>
        <taxon>Metazoa</taxon>
        <taxon>Cnidaria</taxon>
        <taxon>Anthozoa</taxon>
        <taxon>Hexacorallia</taxon>
        <taxon>Scleractinia</taxon>
        <taxon>Fungiina</taxon>
        <taxon>Poritidae</taxon>
        <taxon>Porites</taxon>
    </lineage>
</organism>
<evidence type="ECO:0000259" key="5">
    <source>
        <dbReference type="Pfam" id="PF24630"/>
    </source>
</evidence>
<feature type="compositionally biased region" description="Pro residues" evidence="2">
    <location>
        <begin position="3091"/>
        <end position="3109"/>
    </location>
</feature>
<gene>
    <name evidence="6" type="ORF">PLOB_00042906</name>
</gene>
<feature type="compositionally biased region" description="Low complexity" evidence="2">
    <location>
        <begin position="1152"/>
        <end position="1180"/>
    </location>
</feature>
<feature type="compositionally biased region" description="Polar residues" evidence="2">
    <location>
        <begin position="1269"/>
        <end position="1283"/>
    </location>
</feature>
<feature type="region of interest" description="Disordered" evidence="2">
    <location>
        <begin position="668"/>
        <end position="808"/>
    </location>
</feature>
<feature type="compositionally biased region" description="Polar residues" evidence="2">
    <location>
        <begin position="1113"/>
        <end position="1122"/>
    </location>
</feature>
<feature type="compositionally biased region" description="Polar residues" evidence="2">
    <location>
        <begin position="2157"/>
        <end position="2170"/>
    </location>
</feature>
<feature type="compositionally biased region" description="Basic and acidic residues" evidence="2">
    <location>
        <begin position="668"/>
        <end position="677"/>
    </location>
</feature>
<feature type="compositionally biased region" description="Basic residues" evidence="2">
    <location>
        <begin position="2099"/>
        <end position="2117"/>
    </location>
</feature>
<feature type="compositionally biased region" description="Basic and acidic residues" evidence="2">
    <location>
        <begin position="962"/>
        <end position="976"/>
    </location>
</feature>
<feature type="compositionally biased region" description="Polar residues" evidence="2">
    <location>
        <begin position="38"/>
        <end position="47"/>
    </location>
</feature>
<feature type="compositionally biased region" description="Low complexity" evidence="2">
    <location>
        <begin position="3654"/>
        <end position="3666"/>
    </location>
</feature>